<dbReference type="GO" id="GO:0030870">
    <property type="term" value="C:Mre11 complex"/>
    <property type="evidence" value="ECO:0007669"/>
    <property type="project" value="TreeGrafter"/>
</dbReference>
<dbReference type="GO" id="GO:0051880">
    <property type="term" value="F:G-quadruplex DNA binding"/>
    <property type="evidence" value="ECO:0007669"/>
    <property type="project" value="TreeGrafter"/>
</dbReference>
<dbReference type="GO" id="GO:0046872">
    <property type="term" value="F:metal ion binding"/>
    <property type="evidence" value="ECO:0007669"/>
    <property type="project" value="UniProtKB-KW"/>
</dbReference>
<dbReference type="Proteomes" id="UP000663854">
    <property type="component" value="Unassembled WGS sequence"/>
</dbReference>
<dbReference type="Pfam" id="PF13476">
    <property type="entry name" value="AAA_23"/>
    <property type="match status" value="1"/>
</dbReference>
<comment type="cofactor">
    <cofactor evidence="1">
        <name>Zn(2+)</name>
        <dbReference type="ChEBI" id="CHEBI:29105"/>
    </cofactor>
</comment>
<evidence type="ECO:0000313" key="12">
    <source>
        <dbReference type="EMBL" id="CAF1181216.1"/>
    </source>
</evidence>
<dbReference type="EMBL" id="CAJNOL010001956">
    <property type="protein sequence ID" value="CAF1442250.1"/>
    <property type="molecule type" value="Genomic_DNA"/>
</dbReference>
<dbReference type="PANTHER" id="PTHR18867">
    <property type="entry name" value="RAD50"/>
    <property type="match status" value="1"/>
</dbReference>
<accession>A0A815NVG1</accession>
<comment type="caution">
    <text evidence="13">The sequence shown here is derived from an EMBL/GenBank/DDBJ whole genome shotgun (WGS) entry which is preliminary data.</text>
</comment>
<reference evidence="13" key="1">
    <citation type="submission" date="2021-02" db="EMBL/GenBank/DDBJ databases">
        <authorList>
            <person name="Nowell W R."/>
        </authorList>
    </citation>
    <scope>NUCLEOTIDE SEQUENCE</scope>
</reference>
<evidence type="ECO:0000256" key="8">
    <source>
        <dbReference type="ARBA" id="ARBA00023242"/>
    </source>
</evidence>
<evidence type="ECO:0000313" key="14">
    <source>
        <dbReference type="Proteomes" id="UP000663870"/>
    </source>
</evidence>
<dbReference type="GO" id="GO:0003691">
    <property type="term" value="F:double-stranded telomeric DNA binding"/>
    <property type="evidence" value="ECO:0007669"/>
    <property type="project" value="TreeGrafter"/>
</dbReference>
<comment type="similarity">
    <text evidence="4">Belongs to the SMC family. RAD50 subfamily.</text>
</comment>
<gene>
    <name evidence="13" type="ORF">JXQ802_LOCUS37073</name>
    <name evidence="12" type="ORF">PYM288_LOCUS23817</name>
</gene>
<evidence type="ECO:0000313" key="13">
    <source>
        <dbReference type="EMBL" id="CAF1442250.1"/>
    </source>
</evidence>
<feature type="domain" description="Rad50/SbcC-type AAA" evidence="11">
    <location>
        <begin position="6"/>
        <end position="237"/>
    </location>
</feature>
<evidence type="ECO:0000256" key="1">
    <source>
        <dbReference type="ARBA" id="ARBA00001947"/>
    </source>
</evidence>
<sequence length="362" mass="41551">MSRLHKMSIQGIRSFGNRDQDTQVITFFSPLTVIVGPNGSGKTTIIECLKYMATGIMPPGAKTGGAFVHDPKVAHDTEVRGQIRLLFQDVTGHNVQVQRTLVATQKKTNISLRTLEGIIIREGINGEPIQITSKCIELDKEMVTAFGVSTAILENVIFCHQEESNWPLSEGKQLKTKFDDIFAATKYMKALELIRKIRTEKLQTVKISRAEIGHLKTYRDMLVQKKRQYAEIDERLQTSKVNVESIQLKLEPIDSRLEFIAKESSKMVDFQRRMDRLTNECEALKKKIREFNTIIDEPFQGSEDELKLLISNFQRDQDKKKRELQDLEAKKLTTERQIKKLLDKRTSDTTRLGGYEFEEKTI</sequence>
<dbReference type="GO" id="GO:0043047">
    <property type="term" value="F:single-stranded telomeric DNA binding"/>
    <property type="evidence" value="ECO:0007669"/>
    <property type="project" value="TreeGrafter"/>
</dbReference>
<evidence type="ECO:0000256" key="5">
    <source>
        <dbReference type="ARBA" id="ARBA00022454"/>
    </source>
</evidence>
<evidence type="ECO:0000256" key="2">
    <source>
        <dbReference type="ARBA" id="ARBA00004123"/>
    </source>
</evidence>
<comment type="subcellular location">
    <subcellularLocation>
        <location evidence="3">Chromosome</location>
    </subcellularLocation>
    <subcellularLocation>
        <location evidence="2">Nucleus</location>
    </subcellularLocation>
</comment>
<dbReference type="InterPro" id="IPR038729">
    <property type="entry name" value="Rad50/SbcC_AAA"/>
</dbReference>
<keyword evidence="10" id="KW-0175">Coiled coil</keyword>
<protein>
    <recommendedName>
        <fullName evidence="11">Rad50/SbcC-type AAA domain-containing protein</fullName>
    </recommendedName>
</protein>
<dbReference type="InterPro" id="IPR027417">
    <property type="entry name" value="P-loop_NTPase"/>
</dbReference>
<dbReference type="AlphaFoldDB" id="A0A815NVG1"/>
<evidence type="ECO:0000256" key="7">
    <source>
        <dbReference type="ARBA" id="ARBA00022833"/>
    </source>
</evidence>
<evidence type="ECO:0000256" key="3">
    <source>
        <dbReference type="ARBA" id="ARBA00004286"/>
    </source>
</evidence>
<evidence type="ECO:0000259" key="11">
    <source>
        <dbReference type="Pfam" id="PF13476"/>
    </source>
</evidence>
<comment type="catalytic activity">
    <reaction evidence="9">
        <text>ATP + H2O = ADP + phosphate + H(+)</text>
        <dbReference type="Rhea" id="RHEA:13065"/>
        <dbReference type="ChEBI" id="CHEBI:15377"/>
        <dbReference type="ChEBI" id="CHEBI:15378"/>
        <dbReference type="ChEBI" id="CHEBI:30616"/>
        <dbReference type="ChEBI" id="CHEBI:43474"/>
        <dbReference type="ChEBI" id="CHEBI:456216"/>
    </reaction>
</comment>
<dbReference type="EMBL" id="CAJNOH010001144">
    <property type="protein sequence ID" value="CAF1181216.1"/>
    <property type="molecule type" value="Genomic_DNA"/>
</dbReference>
<dbReference type="GO" id="GO:0000794">
    <property type="term" value="C:condensed nuclear chromosome"/>
    <property type="evidence" value="ECO:0007669"/>
    <property type="project" value="TreeGrafter"/>
</dbReference>
<dbReference type="GO" id="GO:0070192">
    <property type="term" value="P:chromosome organization involved in meiotic cell cycle"/>
    <property type="evidence" value="ECO:0007669"/>
    <property type="project" value="TreeGrafter"/>
</dbReference>
<dbReference type="GO" id="GO:0007004">
    <property type="term" value="P:telomere maintenance via telomerase"/>
    <property type="evidence" value="ECO:0007669"/>
    <property type="project" value="TreeGrafter"/>
</dbReference>
<dbReference type="Gene3D" id="3.40.50.300">
    <property type="entry name" value="P-loop containing nucleotide triphosphate hydrolases"/>
    <property type="match status" value="1"/>
</dbReference>
<keyword evidence="14" id="KW-1185">Reference proteome</keyword>
<dbReference type="GO" id="GO:0016887">
    <property type="term" value="F:ATP hydrolysis activity"/>
    <property type="evidence" value="ECO:0007669"/>
    <property type="project" value="InterPro"/>
</dbReference>
<evidence type="ECO:0000256" key="4">
    <source>
        <dbReference type="ARBA" id="ARBA00009439"/>
    </source>
</evidence>
<feature type="coiled-coil region" evidence="10">
    <location>
        <begin position="260"/>
        <end position="344"/>
    </location>
</feature>
<keyword evidence="7" id="KW-0862">Zinc</keyword>
<keyword evidence="8" id="KW-0539">Nucleus</keyword>
<organism evidence="13 14">
    <name type="scientific">Rotaria sordida</name>
    <dbReference type="NCBI Taxonomy" id="392033"/>
    <lineage>
        <taxon>Eukaryota</taxon>
        <taxon>Metazoa</taxon>
        <taxon>Spiralia</taxon>
        <taxon>Gnathifera</taxon>
        <taxon>Rotifera</taxon>
        <taxon>Eurotatoria</taxon>
        <taxon>Bdelloidea</taxon>
        <taxon>Philodinida</taxon>
        <taxon>Philodinidae</taxon>
        <taxon>Rotaria</taxon>
    </lineage>
</organism>
<dbReference type="SUPFAM" id="SSF52540">
    <property type="entry name" value="P-loop containing nucleoside triphosphate hydrolases"/>
    <property type="match status" value="1"/>
</dbReference>
<keyword evidence="5" id="KW-0158">Chromosome</keyword>
<dbReference type="GO" id="GO:0006302">
    <property type="term" value="P:double-strand break repair"/>
    <property type="evidence" value="ECO:0007669"/>
    <property type="project" value="InterPro"/>
</dbReference>
<evidence type="ECO:0000256" key="6">
    <source>
        <dbReference type="ARBA" id="ARBA00022723"/>
    </source>
</evidence>
<dbReference type="PANTHER" id="PTHR18867:SF12">
    <property type="entry name" value="DNA REPAIR PROTEIN RAD50"/>
    <property type="match status" value="1"/>
</dbReference>
<proteinExistence type="inferred from homology"/>
<dbReference type="Proteomes" id="UP000663870">
    <property type="component" value="Unassembled WGS sequence"/>
</dbReference>
<name>A0A815NVG1_9BILA</name>
<dbReference type="GO" id="GO:0000722">
    <property type="term" value="P:telomere maintenance via recombination"/>
    <property type="evidence" value="ECO:0007669"/>
    <property type="project" value="TreeGrafter"/>
</dbReference>
<evidence type="ECO:0000256" key="9">
    <source>
        <dbReference type="ARBA" id="ARBA00049360"/>
    </source>
</evidence>
<keyword evidence="6" id="KW-0479">Metal-binding</keyword>
<evidence type="ECO:0000256" key="10">
    <source>
        <dbReference type="SAM" id="Coils"/>
    </source>
</evidence>